<accession>A0A7W7K9Y3</accession>
<dbReference type="Gene3D" id="3.90.1150.10">
    <property type="entry name" value="Aspartate Aminotransferase, domain 1"/>
    <property type="match status" value="1"/>
</dbReference>
<dbReference type="CDD" id="cd00609">
    <property type="entry name" value="AAT_like"/>
    <property type="match status" value="1"/>
</dbReference>
<dbReference type="Gene3D" id="3.40.640.10">
    <property type="entry name" value="Type I PLP-dependent aspartate aminotransferase-like (Major domain)"/>
    <property type="match status" value="1"/>
</dbReference>
<evidence type="ECO:0000313" key="4">
    <source>
        <dbReference type="EMBL" id="MBB4858910.1"/>
    </source>
</evidence>
<dbReference type="PANTHER" id="PTHR42885:SF1">
    <property type="entry name" value="THREONINE-PHOSPHATE DECARBOXYLASE"/>
    <property type="match status" value="1"/>
</dbReference>
<keyword evidence="2" id="KW-0663">Pyridoxal phosphate</keyword>
<evidence type="ECO:0000256" key="1">
    <source>
        <dbReference type="ARBA" id="ARBA00001933"/>
    </source>
</evidence>
<keyword evidence="5" id="KW-1185">Reference proteome</keyword>
<dbReference type="EMBL" id="JACHLR010000008">
    <property type="protein sequence ID" value="MBB4858910.1"/>
    <property type="molecule type" value="Genomic_DNA"/>
</dbReference>
<dbReference type="InterPro" id="IPR015424">
    <property type="entry name" value="PyrdxlP-dep_Trfase"/>
</dbReference>
<evidence type="ECO:0000313" key="5">
    <source>
        <dbReference type="Proteomes" id="UP000555448"/>
    </source>
</evidence>
<comment type="cofactor">
    <cofactor evidence="1">
        <name>pyridoxal 5'-phosphate</name>
        <dbReference type="ChEBI" id="CHEBI:597326"/>
    </cofactor>
</comment>
<feature type="domain" description="Aminotransferase class I/classII large" evidence="3">
    <location>
        <begin position="118"/>
        <end position="310"/>
    </location>
</feature>
<dbReference type="InterPro" id="IPR015422">
    <property type="entry name" value="PyrdxlP-dep_Trfase_small"/>
</dbReference>
<dbReference type="GO" id="GO:0030170">
    <property type="term" value="F:pyridoxal phosphate binding"/>
    <property type="evidence" value="ECO:0007669"/>
    <property type="project" value="InterPro"/>
</dbReference>
<dbReference type="AlphaFoldDB" id="A0A7W7K9Y3"/>
<dbReference type="RefSeq" id="WP_184245021.1">
    <property type="nucleotide sequence ID" value="NZ_JACHLR010000008.1"/>
</dbReference>
<dbReference type="InterPro" id="IPR004839">
    <property type="entry name" value="Aminotransferase_I/II_large"/>
</dbReference>
<sequence>MTSMHTHHGGRLSDARARFGGAPGDWLDLSTGINPDAWSPPANATIDWQALPDPSALAELERTAARHFGVAPQLCLAVPGSEAGLRALGHILRLPGEHRRPCYSTHIDAFRPGAADREASVLVIGNPNNPDGALTSRQDLMAALAQQEERGGWLIVDEAFVDCAPDRSVADLVTDGRRLIVTRSFGKFFGLAGVRLGFVLAPGQVLDETRRLQGEWPVCAAALSFGTPAYGDDAWIARTRALLTTTADNLDAMLERHGLHARGACPLFRLVETPNAQELFTALARQQILTRPFADQPCLLRFGLPGGTDALARLDRALARG</sequence>
<dbReference type="Proteomes" id="UP000555448">
    <property type="component" value="Unassembled WGS sequence"/>
</dbReference>
<evidence type="ECO:0000256" key="2">
    <source>
        <dbReference type="ARBA" id="ARBA00022898"/>
    </source>
</evidence>
<dbReference type="InterPro" id="IPR015421">
    <property type="entry name" value="PyrdxlP-dep_Trfase_major"/>
</dbReference>
<organism evidence="4 5">
    <name type="scientific">Novosphingobium chloroacetimidivorans</name>
    <dbReference type="NCBI Taxonomy" id="1428314"/>
    <lineage>
        <taxon>Bacteria</taxon>
        <taxon>Pseudomonadati</taxon>
        <taxon>Pseudomonadota</taxon>
        <taxon>Alphaproteobacteria</taxon>
        <taxon>Sphingomonadales</taxon>
        <taxon>Sphingomonadaceae</taxon>
        <taxon>Novosphingobium</taxon>
    </lineage>
</organism>
<dbReference type="Pfam" id="PF00155">
    <property type="entry name" value="Aminotran_1_2"/>
    <property type="match status" value="1"/>
</dbReference>
<proteinExistence type="predicted"/>
<dbReference type="PANTHER" id="PTHR42885">
    <property type="entry name" value="HISTIDINOL-PHOSPHATE AMINOTRANSFERASE-RELATED"/>
    <property type="match status" value="1"/>
</dbReference>
<gene>
    <name evidence="4" type="ORF">HNO88_002236</name>
</gene>
<evidence type="ECO:0000259" key="3">
    <source>
        <dbReference type="Pfam" id="PF00155"/>
    </source>
</evidence>
<comment type="caution">
    <text evidence="4">The sequence shown here is derived from an EMBL/GenBank/DDBJ whole genome shotgun (WGS) entry which is preliminary data.</text>
</comment>
<reference evidence="4 5" key="1">
    <citation type="submission" date="2020-08" db="EMBL/GenBank/DDBJ databases">
        <title>Functional genomics of gut bacteria from endangered species of beetles.</title>
        <authorList>
            <person name="Carlos-Shanley C."/>
        </authorList>
    </citation>
    <scope>NUCLEOTIDE SEQUENCE [LARGE SCALE GENOMIC DNA]</scope>
    <source>
        <strain evidence="4 5">S00245</strain>
    </source>
</reference>
<name>A0A7W7K9Y3_9SPHN</name>
<dbReference type="SUPFAM" id="SSF53383">
    <property type="entry name" value="PLP-dependent transferases"/>
    <property type="match status" value="1"/>
</dbReference>
<protein>
    <submittedName>
        <fullName evidence="4">Cobalamin biosynthetic protein CobC</fullName>
    </submittedName>
</protein>